<dbReference type="Gene3D" id="1.10.443.10">
    <property type="entry name" value="Intergrase catalytic core"/>
    <property type="match status" value="1"/>
</dbReference>
<name>A0A941GRH5_9CHRO</name>
<keyword evidence="1" id="KW-0233">DNA recombination</keyword>
<dbReference type="EMBL" id="JADQBC010000072">
    <property type="protein sequence ID" value="MBR8828487.1"/>
    <property type="molecule type" value="Genomic_DNA"/>
</dbReference>
<dbReference type="InterPro" id="IPR011010">
    <property type="entry name" value="DNA_brk_join_enz"/>
</dbReference>
<evidence type="ECO:0000256" key="1">
    <source>
        <dbReference type="ARBA" id="ARBA00023172"/>
    </source>
</evidence>
<dbReference type="InterPro" id="IPR013762">
    <property type="entry name" value="Integrase-like_cat_sf"/>
</dbReference>
<evidence type="ECO:0008006" key="4">
    <source>
        <dbReference type="Google" id="ProtNLM"/>
    </source>
</evidence>
<organism evidence="2 3">
    <name type="scientific">Gomphosphaeria aponina SAG 52.96 = DSM 107014</name>
    <dbReference type="NCBI Taxonomy" id="1521640"/>
    <lineage>
        <taxon>Bacteria</taxon>
        <taxon>Bacillati</taxon>
        <taxon>Cyanobacteriota</taxon>
        <taxon>Cyanophyceae</taxon>
        <taxon>Oscillatoriophycideae</taxon>
        <taxon>Chroococcales</taxon>
        <taxon>Gomphosphaeriaceae</taxon>
        <taxon>Gomphosphaeria</taxon>
    </lineage>
</organism>
<dbReference type="SUPFAM" id="SSF56349">
    <property type="entry name" value="DNA breaking-rejoining enzymes"/>
    <property type="match status" value="1"/>
</dbReference>
<dbReference type="GO" id="GO:0006310">
    <property type="term" value="P:DNA recombination"/>
    <property type="evidence" value="ECO:0007669"/>
    <property type="project" value="UniProtKB-KW"/>
</dbReference>
<reference evidence="2" key="1">
    <citation type="submission" date="2021-02" db="EMBL/GenBank/DDBJ databases">
        <title>Metagenome analyses of Stigonema ocellatum DSM 106950, Chlorogloea purpurea SAG 13.99 and Gomphosphaeria aponina DSM 107014.</title>
        <authorList>
            <person name="Marter P."/>
            <person name="Huang S."/>
        </authorList>
    </citation>
    <scope>NUCLEOTIDE SEQUENCE</scope>
    <source>
        <strain evidence="2">JP213</strain>
    </source>
</reference>
<evidence type="ECO:0000313" key="2">
    <source>
        <dbReference type="EMBL" id="MBR8828487.1"/>
    </source>
</evidence>
<dbReference type="AlphaFoldDB" id="A0A941GRH5"/>
<dbReference type="GO" id="GO:0003677">
    <property type="term" value="F:DNA binding"/>
    <property type="evidence" value="ECO:0007669"/>
    <property type="project" value="InterPro"/>
</dbReference>
<proteinExistence type="predicted"/>
<gene>
    <name evidence="2" type="ORF">DSM107014_11410</name>
</gene>
<evidence type="ECO:0000313" key="3">
    <source>
        <dbReference type="Proteomes" id="UP000767446"/>
    </source>
</evidence>
<dbReference type="Proteomes" id="UP000767446">
    <property type="component" value="Unassembled WGS sequence"/>
</dbReference>
<comment type="caution">
    <text evidence="2">The sequence shown here is derived from an EMBL/GenBank/DDBJ whole genome shotgun (WGS) entry which is preliminary data.</text>
</comment>
<protein>
    <recommendedName>
        <fullName evidence="4">Integrase</fullName>
    </recommendedName>
</protein>
<accession>A0A941GRH5</accession>
<sequence>MARIESKGLQDGSWQWYLQRTNEKLLEAIADFNSGTKRVSLVHNGSFTAGKEKQPTVISCQFSAIPPEGGSKTKQYKLGLGDCDWSLSGLELAKERAKKISLKLIHNEFTWEWFNEFIKGHKPVDEMAALLQVPIQKWIDKLYATKKGQIKPSSWENGYVTFLNRFYGKIERKDGESLAAFNARKAQLAEEYKQKPLSEQLIRNCIEATKPYTCSRFRSYYAIKTLLKVADLHDYFGKLLKEYEPTTEYEEKERNVPSDAYIKRCYHSSFEIKRYGTKKYHANTARWQWLYGLLACYGLRIHEAWNIANWDSPVVLKGGHWVEVNDDELEWQSIEANLVIPAFNDPSNVHHKLAIKHTTKTGYRVAIPLSPPGEDWVREFDIHGELRLPEMKDPLSLKRTGSTTSYHCSTRTCDSFHDRELGFTPHDLRHAYNHRGRVLEISVPAIALSLGHSEGMNSSTYAKHMAMETKNKILEIAVSRIYENEHRSPLSLNAAIEIAKEIIASKNGDPHSLNELLAVLYAIPNPLKL</sequence>
<dbReference type="GO" id="GO:0015074">
    <property type="term" value="P:DNA integration"/>
    <property type="evidence" value="ECO:0007669"/>
    <property type="project" value="InterPro"/>
</dbReference>